<feature type="transmembrane region" description="Helical" evidence="8">
    <location>
        <begin position="249"/>
        <end position="270"/>
    </location>
</feature>
<evidence type="ECO:0000256" key="4">
    <source>
        <dbReference type="ARBA" id="ARBA00022448"/>
    </source>
</evidence>
<dbReference type="GO" id="GO:0022857">
    <property type="term" value="F:transmembrane transporter activity"/>
    <property type="evidence" value="ECO:0007669"/>
    <property type="project" value="InterPro"/>
</dbReference>
<dbReference type="PANTHER" id="PTHR23504:SF15">
    <property type="entry name" value="MAJOR FACILITATOR SUPERFAMILY (MFS) PROFILE DOMAIN-CONTAINING PROTEIN"/>
    <property type="match status" value="1"/>
</dbReference>
<feature type="transmembrane region" description="Helical" evidence="8">
    <location>
        <begin position="307"/>
        <end position="325"/>
    </location>
</feature>
<comment type="subcellular location">
    <subcellularLocation>
        <location evidence="2">Membrane</location>
        <topology evidence="2">Multi-pass membrane protein</topology>
    </subcellularLocation>
</comment>
<keyword evidence="6 8" id="KW-1133">Transmembrane helix</keyword>
<dbReference type="Gene3D" id="1.20.1250.20">
    <property type="entry name" value="MFS general substrate transporter like domains"/>
    <property type="match status" value="1"/>
</dbReference>
<organism evidence="10 11">
    <name type="scientific">Litorimonas cladophorae</name>
    <dbReference type="NCBI Taxonomy" id="1220491"/>
    <lineage>
        <taxon>Bacteria</taxon>
        <taxon>Pseudomonadati</taxon>
        <taxon>Pseudomonadota</taxon>
        <taxon>Alphaproteobacteria</taxon>
        <taxon>Maricaulales</taxon>
        <taxon>Robiginitomaculaceae</taxon>
    </lineage>
</organism>
<feature type="transmembrane region" description="Helical" evidence="8">
    <location>
        <begin position="111"/>
        <end position="128"/>
    </location>
</feature>
<comment type="similarity">
    <text evidence="3">Belongs to the major facilitator superfamily. TCR/Tet family.</text>
</comment>
<evidence type="ECO:0000313" key="10">
    <source>
        <dbReference type="EMBL" id="GGX61277.1"/>
    </source>
</evidence>
<dbReference type="GO" id="GO:0016020">
    <property type="term" value="C:membrane"/>
    <property type="evidence" value="ECO:0007669"/>
    <property type="project" value="UniProtKB-SubCell"/>
</dbReference>
<keyword evidence="11" id="KW-1185">Reference proteome</keyword>
<feature type="transmembrane region" description="Helical" evidence="8">
    <location>
        <begin position="82"/>
        <end position="105"/>
    </location>
</feature>
<dbReference type="InterPro" id="IPR011701">
    <property type="entry name" value="MFS"/>
</dbReference>
<dbReference type="InterPro" id="IPR020846">
    <property type="entry name" value="MFS_dom"/>
</dbReference>
<dbReference type="InterPro" id="IPR001958">
    <property type="entry name" value="Tet-R_TetA/multi-R_MdtG-like"/>
</dbReference>
<protein>
    <submittedName>
        <fullName evidence="10">Tetracycline resistance MFS efflux pump</fullName>
    </submittedName>
</protein>
<dbReference type="PROSITE" id="PS50850">
    <property type="entry name" value="MFS"/>
    <property type="match status" value="1"/>
</dbReference>
<feature type="transmembrane region" description="Helical" evidence="8">
    <location>
        <begin position="282"/>
        <end position="301"/>
    </location>
</feature>
<evidence type="ECO:0000256" key="6">
    <source>
        <dbReference type="ARBA" id="ARBA00022989"/>
    </source>
</evidence>
<sequence>MTETAETSKNALIFVLITVMINSIGFGIMIPVLPNLIKELTGLENSQAVWHSGFLTLTFAFLQFICMPIVGGLSDRFGRRPIMLFSLGGLAFDYFLIALAPTIIWLYFARAFSGIFGATFSTANAYVADVSPPEKRAQNFGLIGASFGVGFLLGPVIGGLLGEYGTRVPFFAAGVISLINVIYGLIFLPETLAKTKRRPFSILRSNPVGSLLSLGRIKGVKGLIFVLFILATAHTVYPTTYTFSTMEGLGWTSGNVGFSLGAFAVASMVVQGGLIRIIIPKIGLFWAGFIGMLSAVLAYTMMGSADAGWVIYAAGPFAALAGLYGPALTNMMSSRVSESEQGELQGAIGAAQGLALMAGPLAMTGIFAAFGDTANKAARQMQAFPENIIGLSRYMLGDMAIPYIPGSPFLLAAGLSLLALTTFLLVTKKADRDARYAPTNQIESEDLP</sequence>
<comment type="function">
    <text evidence="1">Resistance to tetracycline by an active tetracycline efflux. This is an energy-dependent process that decreases the accumulation of the antibiotic in whole cells. This protein functions as a metal-tetracycline/H(+) antiporter.</text>
</comment>
<dbReference type="SUPFAM" id="SSF103473">
    <property type="entry name" value="MFS general substrate transporter"/>
    <property type="match status" value="1"/>
</dbReference>
<accession>A0A918KFX0</accession>
<name>A0A918KFX0_9PROT</name>
<dbReference type="CDD" id="cd17388">
    <property type="entry name" value="MFS_TetA"/>
    <property type="match status" value="1"/>
</dbReference>
<evidence type="ECO:0000259" key="9">
    <source>
        <dbReference type="PROSITE" id="PS50850"/>
    </source>
</evidence>
<evidence type="ECO:0000256" key="7">
    <source>
        <dbReference type="ARBA" id="ARBA00023136"/>
    </source>
</evidence>
<dbReference type="Pfam" id="PF07690">
    <property type="entry name" value="MFS_1"/>
    <property type="match status" value="1"/>
</dbReference>
<feature type="transmembrane region" description="Helical" evidence="8">
    <location>
        <begin position="346"/>
        <end position="370"/>
    </location>
</feature>
<gene>
    <name evidence="10" type="ORF">GCM10011309_09020</name>
</gene>
<evidence type="ECO:0000313" key="11">
    <source>
        <dbReference type="Proteomes" id="UP000600865"/>
    </source>
</evidence>
<evidence type="ECO:0000256" key="1">
    <source>
        <dbReference type="ARBA" id="ARBA00003279"/>
    </source>
</evidence>
<reference evidence="10 11" key="1">
    <citation type="journal article" date="2014" name="Int. J. Syst. Evol. Microbiol.">
        <title>Complete genome sequence of Corynebacterium casei LMG S-19264T (=DSM 44701T), isolated from a smear-ripened cheese.</title>
        <authorList>
            <consortium name="US DOE Joint Genome Institute (JGI-PGF)"/>
            <person name="Walter F."/>
            <person name="Albersmeier A."/>
            <person name="Kalinowski J."/>
            <person name="Ruckert C."/>
        </authorList>
    </citation>
    <scope>NUCLEOTIDE SEQUENCE [LARGE SCALE GENOMIC DNA]</scope>
    <source>
        <strain evidence="10 11">KCTC 23968</strain>
    </source>
</reference>
<feature type="transmembrane region" description="Helical" evidence="8">
    <location>
        <begin position="140"/>
        <end position="162"/>
    </location>
</feature>
<dbReference type="InterPro" id="IPR005829">
    <property type="entry name" value="Sugar_transporter_CS"/>
</dbReference>
<comment type="caution">
    <text evidence="10">The sequence shown here is derived from an EMBL/GenBank/DDBJ whole genome shotgun (WGS) entry which is preliminary data.</text>
</comment>
<proteinExistence type="inferred from homology"/>
<evidence type="ECO:0000256" key="5">
    <source>
        <dbReference type="ARBA" id="ARBA00022692"/>
    </source>
</evidence>
<dbReference type="Proteomes" id="UP000600865">
    <property type="component" value="Unassembled WGS sequence"/>
</dbReference>
<keyword evidence="7 8" id="KW-0472">Membrane</keyword>
<feature type="transmembrane region" description="Helical" evidence="8">
    <location>
        <begin position="49"/>
        <end position="70"/>
    </location>
</feature>
<evidence type="ECO:0000256" key="2">
    <source>
        <dbReference type="ARBA" id="ARBA00004141"/>
    </source>
</evidence>
<dbReference type="AlphaFoldDB" id="A0A918KFX0"/>
<feature type="transmembrane region" description="Helical" evidence="8">
    <location>
        <begin position="168"/>
        <end position="188"/>
    </location>
</feature>
<keyword evidence="5 8" id="KW-0812">Transmembrane</keyword>
<dbReference type="EMBL" id="BMYV01000001">
    <property type="protein sequence ID" value="GGX61277.1"/>
    <property type="molecule type" value="Genomic_DNA"/>
</dbReference>
<evidence type="ECO:0000256" key="8">
    <source>
        <dbReference type="SAM" id="Phobius"/>
    </source>
</evidence>
<dbReference type="PANTHER" id="PTHR23504">
    <property type="entry name" value="MAJOR FACILITATOR SUPERFAMILY DOMAIN-CONTAINING PROTEIN 10"/>
    <property type="match status" value="1"/>
</dbReference>
<dbReference type="PRINTS" id="PR01035">
    <property type="entry name" value="TCRTETA"/>
</dbReference>
<dbReference type="InterPro" id="IPR036259">
    <property type="entry name" value="MFS_trans_sf"/>
</dbReference>
<dbReference type="RefSeq" id="WP_189581877.1">
    <property type="nucleotide sequence ID" value="NZ_BMYV01000001.1"/>
</dbReference>
<feature type="transmembrane region" description="Helical" evidence="8">
    <location>
        <begin position="220"/>
        <end position="237"/>
    </location>
</feature>
<dbReference type="PROSITE" id="PS00216">
    <property type="entry name" value="SUGAR_TRANSPORT_1"/>
    <property type="match status" value="1"/>
</dbReference>
<keyword evidence="4" id="KW-0813">Transport</keyword>
<feature type="transmembrane region" description="Helical" evidence="8">
    <location>
        <begin position="12"/>
        <end position="37"/>
    </location>
</feature>
<evidence type="ECO:0000256" key="3">
    <source>
        <dbReference type="ARBA" id="ARBA00007520"/>
    </source>
</evidence>
<feature type="domain" description="Major facilitator superfamily (MFS) profile" evidence="9">
    <location>
        <begin position="11"/>
        <end position="431"/>
    </location>
</feature>
<feature type="transmembrane region" description="Helical" evidence="8">
    <location>
        <begin position="403"/>
        <end position="426"/>
    </location>
</feature>